<dbReference type="AlphaFoldDB" id="A0ABD3GZQ1"/>
<dbReference type="Proteomes" id="UP001633002">
    <property type="component" value="Unassembled WGS sequence"/>
</dbReference>
<organism evidence="1 2">
    <name type="scientific">Riccia sorocarpa</name>
    <dbReference type="NCBI Taxonomy" id="122646"/>
    <lineage>
        <taxon>Eukaryota</taxon>
        <taxon>Viridiplantae</taxon>
        <taxon>Streptophyta</taxon>
        <taxon>Embryophyta</taxon>
        <taxon>Marchantiophyta</taxon>
        <taxon>Marchantiopsida</taxon>
        <taxon>Marchantiidae</taxon>
        <taxon>Marchantiales</taxon>
        <taxon>Ricciaceae</taxon>
        <taxon>Riccia</taxon>
    </lineage>
</organism>
<evidence type="ECO:0000313" key="1">
    <source>
        <dbReference type="EMBL" id="KAL3683630.1"/>
    </source>
</evidence>
<keyword evidence="2" id="KW-1185">Reference proteome</keyword>
<reference evidence="1 2" key="1">
    <citation type="submission" date="2024-09" db="EMBL/GenBank/DDBJ databases">
        <title>Chromosome-scale assembly of Riccia sorocarpa.</title>
        <authorList>
            <person name="Paukszto L."/>
        </authorList>
    </citation>
    <scope>NUCLEOTIDE SEQUENCE [LARGE SCALE GENOMIC DNA]</scope>
    <source>
        <strain evidence="1">LP-2024</strain>
        <tissue evidence="1">Aerial parts of the thallus</tissue>
    </source>
</reference>
<dbReference type="EMBL" id="JBJQOH010000006">
    <property type="protein sequence ID" value="KAL3683630.1"/>
    <property type="molecule type" value="Genomic_DNA"/>
</dbReference>
<proteinExistence type="predicted"/>
<evidence type="ECO:0000313" key="2">
    <source>
        <dbReference type="Proteomes" id="UP001633002"/>
    </source>
</evidence>
<accession>A0ABD3GZQ1</accession>
<name>A0ABD3GZQ1_9MARC</name>
<protein>
    <submittedName>
        <fullName evidence="1">Uncharacterized protein</fullName>
    </submittedName>
</protein>
<comment type="caution">
    <text evidence="1">The sequence shown here is derived from an EMBL/GenBank/DDBJ whole genome shotgun (WGS) entry which is preliminary data.</text>
</comment>
<sequence length="147" mass="16097">MASKTTRLGFQELIAKTKTKTVITNVWFVTLSIKDATLLLWRETKADLAPLGILLSTISNTPTKLEVLVMKPEGGFTRYDLTPKYCDRQTSKTALGGDLMSAKNSQISIVIGKIIRSQPNYKLLEREAIKGALSAGVFGVFPKAAVH</sequence>
<gene>
    <name evidence="1" type="ORF">R1sor_001652</name>
</gene>